<sequence length="480" mass="50150">MSFNAKKSGVKDARTELGLLQQWVSDCNARCAEVNTSFGAVMMGSWADAEISAAVQLQTYLLIYADALSAMHTTYDSMIGDLDGTLSTRRDAVLESVKASTGNDDVVHFEDSGAVTSGCSTVQDALTALDTQRAGAQSALAGLENSGAIAAALDALGTAIQNENEAVEKVRTSYTDYQDAVDEFEGDFADALAIENFITDDMLSNASDAMSAQFEGTPVAGFIGGAADFKKNYLKPVKTTLDNLAKPLAEIDPENAVALWQSFKSVALEGNFYQADELVDSLDMFLTNGGGKGGYWSKYWDDLTGFLRPSQYASQANKITGAFDFTTSGSRNKIYLDDMAQSVDDFADVTARTGTVLKSGAKYLGYAGDFIELGCGLMDASNAYQTTVGDQAQKTAAAVVTGGGALLKFGAGKAAGALIGTCLGGPLGAVVGIGIGCVIDEGAKAIGNFFNESGITQSITDGLAWLFRGGKEDDSAFAPA</sequence>
<dbReference type="AlphaFoldDB" id="A0A921LU43"/>
<dbReference type="Proteomes" id="UP000753256">
    <property type="component" value="Unassembled WGS sequence"/>
</dbReference>
<proteinExistence type="predicted"/>
<gene>
    <name evidence="1" type="ORF">K8V70_09825</name>
</gene>
<organism evidence="1 2">
    <name type="scientific">Enorma phocaeensis</name>
    <dbReference type="NCBI Taxonomy" id="1871019"/>
    <lineage>
        <taxon>Bacteria</taxon>
        <taxon>Bacillati</taxon>
        <taxon>Actinomycetota</taxon>
        <taxon>Coriobacteriia</taxon>
        <taxon>Coriobacteriales</taxon>
        <taxon>Coriobacteriaceae</taxon>
        <taxon>Enorma</taxon>
    </lineage>
</organism>
<protein>
    <recommendedName>
        <fullName evidence="3">LXG domain-containing protein</fullName>
    </recommendedName>
</protein>
<dbReference type="EMBL" id="DYUZ01000035">
    <property type="protein sequence ID" value="HJG38134.1"/>
    <property type="molecule type" value="Genomic_DNA"/>
</dbReference>
<accession>A0A921LU43</accession>
<reference evidence="1" key="1">
    <citation type="journal article" date="2021" name="PeerJ">
        <title>Extensive microbial diversity within the chicken gut microbiome revealed by metagenomics and culture.</title>
        <authorList>
            <person name="Gilroy R."/>
            <person name="Ravi A."/>
            <person name="Getino M."/>
            <person name="Pursley I."/>
            <person name="Horton D.L."/>
            <person name="Alikhan N.F."/>
            <person name="Baker D."/>
            <person name="Gharbi K."/>
            <person name="Hall N."/>
            <person name="Watson M."/>
            <person name="Adriaenssens E.M."/>
            <person name="Foster-Nyarko E."/>
            <person name="Jarju S."/>
            <person name="Secka A."/>
            <person name="Antonio M."/>
            <person name="Oren A."/>
            <person name="Chaudhuri R.R."/>
            <person name="La Ragione R."/>
            <person name="Hildebrand F."/>
            <person name="Pallen M.J."/>
        </authorList>
    </citation>
    <scope>NUCLEOTIDE SEQUENCE</scope>
    <source>
        <strain evidence="1">ChiHjej13B12-9602</strain>
    </source>
</reference>
<reference evidence="1" key="2">
    <citation type="submission" date="2021-09" db="EMBL/GenBank/DDBJ databases">
        <authorList>
            <person name="Gilroy R."/>
        </authorList>
    </citation>
    <scope>NUCLEOTIDE SEQUENCE</scope>
    <source>
        <strain evidence="1">ChiHjej13B12-9602</strain>
    </source>
</reference>
<comment type="caution">
    <text evidence="1">The sequence shown here is derived from an EMBL/GenBank/DDBJ whole genome shotgun (WGS) entry which is preliminary data.</text>
</comment>
<evidence type="ECO:0008006" key="3">
    <source>
        <dbReference type="Google" id="ProtNLM"/>
    </source>
</evidence>
<dbReference type="RefSeq" id="WP_273191254.1">
    <property type="nucleotide sequence ID" value="NZ_CALUIL010000028.1"/>
</dbReference>
<evidence type="ECO:0000313" key="1">
    <source>
        <dbReference type="EMBL" id="HJG38134.1"/>
    </source>
</evidence>
<name>A0A921LU43_9ACTN</name>
<evidence type="ECO:0000313" key="2">
    <source>
        <dbReference type="Proteomes" id="UP000753256"/>
    </source>
</evidence>